<dbReference type="GO" id="GO:0005506">
    <property type="term" value="F:iron ion binding"/>
    <property type="evidence" value="ECO:0007669"/>
    <property type="project" value="InterPro"/>
</dbReference>
<dbReference type="InterPro" id="IPR006694">
    <property type="entry name" value="Fatty_acid_hydroxylase"/>
</dbReference>
<name>D0LIV9_HALO1</name>
<keyword evidence="2 6" id="KW-0812">Transmembrane</keyword>
<evidence type="ECO:0000256" key="4">
    <source>
        <dbReference type="ARBA" id="ARBA00023136"/>
    </source>
</evidence>
<dbReference type="RefSeq" id="WP_012825615.1">
    <property type="nucleotide sequence ID" value="NC_013440.1"/>
</dbReference>
<dbReference type="GO" id="GO:0016020">
    <property type="term" value="C:membrane"/>
    <property type="evidence" value="ECO:0007669"/>
    <property type="project" value="UniProtKB-SubCell"/>
</dbReference>
<feature type="transmembrane region" description="Helical" evidence="6">
    <location>
        <begin position="6"/>
        <end position="23"/>
    </location>
</feature>
<evidence type="ECO:0000256" key="3">
    <source>
        <dbReference type="ARBA" id="ARBA00022989"/>
    </source>
</evidence>
<accession>D0LIV9</accession>
<evidence type="ECO:0000256" key="6">
    <source>
        <dbReference type="SAM" id="Phobius"/>
    </source>
</evidence>
<evidence type="ECO:0000313" key="9">
    <source>
        <dbReference type="Proteomes" id="UP000001880"/>
    </source>
</evidence>
<dbReference type="GO" id="GO:0016491">
    <property type="term" value="F:oxidoreductase activity"/>
    <property type="evidence" value="ECO:0007669"/>
    <property type="project" value="InterPro"/>
</dbReference>
<comment type="subcellular location">
    <subcellularLocation>
        <location evidence="1">Membrane</location>
    </subcellularLocation>
</comment>
<reference evidence="8 9" key="1">
    <citation type="journal article" date="2010" name="Stand. Genomic Sci.">
        <title>Complete genome sequence of Haliangium ochraceum type strain (SMP-2).</title>
        <authorList>
            <consortium name="US DOE Joint Genome Institute (JGI-PGF)"/>
            <person name="Ivanova N."/>
            <person name="Daum C."/>
            <person name="Lang E."/>
            <person name="Abt B."/>
            <person name="Kopitz M."/>
            <person name="Saunders E."/>
            <person name="Lapidus A."/>
            <person name="Lucas S."/>
            <person name="Glavina Del Rio T."/>
            <person name="Nolan M."/>
            <person name="Tice H."/>
            <person name="Copeland A."/>
            <person name="Cheng J.F."/>
            <person name="Chen F."/>
            <person name="Bruce D."/>
            <person name="Goodwin L."/>
            <person name="Pitluck S."/>
            <person name="Mavromatis K."/>
            <person name="Pati A."/>
            <person name="Mikhailova N."/>
            <person name="Chen A."/>
            <person name="Palaniappan K."/>
            <person name="Land M."/>
            <person name="Hauser L."/>
            <person name="Chang Y.J."/>
            <person name="Jeffries C.D."/>
            <person name="Detter J.C."/>
            <person name="Brettin T."/>
            <person name="Rohde M."/>
            <person name="Goker M."/>
            <person name="Bristow J."/>
            <person name="Markowitz V."/>
            <person name="Eisen J.A."/>
            <person name="Hugenholtz P."/>
            <person name="Kyrpides N.C."/>
            <person name="Klenk H.P."/>
        </authorList>
    </citation>
    <scope>NUCLEOTIDE SEQUENCE [LARGE SCALE GENOMIC DNA]</scope>
    <source>
        <strain evidence="9">DSM 14365 / CIP 107738 / JCM 11303 / AJ 13395 / SMP-2</strain>
    </source>
</reference>
<proteinExistence type="predicted"/>
<evidence type="ECO:0000256" key="1">
    <source>
        <dbReference type="ARBA" id="ARBA00004370"/>
    </source>
</evidence>
<dbReference type="HOGENOM" id="CLU_033631_3_1_7"/>
<dbReference type="EMBL" id="CP001804">
    <property type="protein sequence ID" value="ACY12988.1"/>
    <property type="molecule type" value="Genomic_DNA"/>
</dbReference>
<dbReference type="eggNOG" id="COG3000">
    <property type="taxonomic scope" value="Bacteria"/>
</dbReference>
<dbReference type="Pfam" id="PF04116">
    <property type="entry name" value="FA_hydroxylase"/>
    <property type="match status" value="1"/>
</dbReference>
<feature type="domain" description="Fatty acid hydroxylase" evidence="7">
    <location>
        <begin position="86"/>
        <end position="226"/>
    </location>
</feature>
<dbReference type="KEGG" id="hoh:Hoch_0347"/>
<evidence type="ECO:0000313" key="8">
    <source>
        <dbReference type="EMBL" id="ACY12988.1"/>
    </source>
</evidence>
<keyword evidence="3 6" id="KW-1133">Transmembrane helix</keyword>
<evidence type="ECO:0000256" key="5">
    <source>
        <dbReference type="SAM" id="MobiDB-lite"/>
    </source>
</evidence>
<dbReference type="PANTHER" id="PTHR11863">
    <property type="entry name" value="STEROL DESATURASE"/>
    <property type="match status" value="1"/>
</dbReference>
<dbReference type="STRING" id="502025.Hoch_0347"/>
<evidence type="ECO:0000259" key="7">
    <source>
        <dbReference type="Pfam" id="PF04116"/>
    </source>
</evidence>
<protein>
    <submittedName>
        <fullName evidence="8">Fatty acid hydroxylase</fullName>
    </submittedName>
</protein>
<evidence type="ECO:0000256" key="2">
    <source>
        <dbReference type="ARBA" id="ARBA00022692"/>
    </source>
</evidence>
<keyword evidence="9" id="KW-1185">Reference proteome</keyword>
<gene>
    <name evidence="8" type="ordered locus">Hoch_0347</name>
</gene>
<feature type="region of interest" description="Disordered" evidence="5">
    <location>
        <begin position="262"/>
        <end position="293"/>
    </location>
</feature>
<dbReference type="GO" id="GO:0008610">
    <property type="term" value="P:lipid biosynthetic process"/>
    <property type="evidence" value="ECO:0007669"/>
    <property type="project" value="InterPro"/>
</dbReference>
<feature type="transmembrane region" description="Helical" evidence="6">
    <location>
        <begin position="43"/>
        <end position="64"/>
    </location>
</feature>
<sequence length="293" mass="33395">MSPEVLSAIVIVCSAVLIIALEYRFPYERRQRLLREWLWSDLLLYGLFQSLGLGIVIGALIAFIDRHTGWSSYGLLSGWPIWAQVMFFVLTHDFYIYCFHRMQHRSRYLWRLHEAHHSARDIDWIAGSRSHPLEIFINQTIEFAPMILLGAHPVVPVIKGAISAIWGMWIHCNIDVKSGPLQYVINGPEMHRWHHAKDIPGPEEGLPAEGANFATKFAFWDYLFGSAFRPRDRKPAAYGLFDDNGPFPEDYFRQVAAAFRPFQPVPTDPAGAHEPSMLSSESGGEPPQVARPQ</sequence>
<keyword evidence="4 6" id="KW-0472">Membrane</keyword>
<organism evidence="8 9">
    <name type="scientific">Haliangium ochraceum (strain DSM 14365 / JCM 11303 / SMP-2)</name>
    <dbReference type="NCBI Taxonomy" id="502025"/>
    <lineage>
        <taxon>Bacteria</taxon>
        <taxon>Pseudomonadati</taxon>
        <taxon>Myxococcota</taxon>
        <taxon>Polyangia</taxon>
        <taxon>Haliangiales</taxon>
        <taxon>Kofleriaceae</taxon>
        <taxon>Haliangium</taxon>
    </lineage>
</organism>
<feature type="transmembrane region" description="Helical" evidence="6">
    <location>
        <begin position="79"/>
        <end position="99"/>
    </location>
</feature>
<dbReference type="AlphaFoldDB" id="D0LIV9"/>
<dbReference type="OrthoDB" id="5291790at2"/>
<dbReference type="Proteomes" id="UP000001880">
    <property type="component" value="Chromosome"/>
</dbReference>
<dbReference type="InterPro" id="IPR050307">
    <property type="entry name" value="Sterol_Desaturase_Related"/>
</dbReference>